<gene>
    <name evidence="1" type="ORF">LOD99_10785</name>
</gene>
<dbReference type="EMBL" id="JAKMXF010000061">
    <property type="protein sequence ID" value="KAI6659437.1"/>
    <property type="molecule type" value="Genomic_DNA"/>
</dbReference>
<organism evidence="1 2">
    <name type="scientific">Oopsacas minuta</name>
    <dbReference type="NCBI Taxonomy" id="111878"/>
    <lineage>
        <taxon>Eukaryota</taxon>
        <taxon>Metazoa</taxon>
        <taxon>Porifera</taxon>
        <taxon>Hexactinellida</taxon>
        <taxon>Hexasterophora</taxon>
        <taxon>Lyssacinosida</taxon>
        <taxon>Leucopsacidae</taxon>
        <taxon>Oopsacas</taxon>
    </lineage>
</organism>
<comment type="caution">
    <text evidence="1">The sequence shown here is derived from an EMBL/GenBank/DDBJ whole genome shotgun (WGS) entry which is preliminary data.</text>
</comment>
<keyword evidence="2" id="KW-1185">Reference proteome</keyword>
<proteinExistence type="predicted"/>
<reference evidence="1 2" key="1">
    <citation type="journal article" date="2023" name="BMC Biol.">
        <title>The compact genome of the sponge Oopsacas minuta (Hexactinellida) is lacking key metazoan core genes.</title>
        <authorList>
            <person name="Santini S."/>
            <person name="Schenkelaars Q."/>
            <person name="Jourda C."/>
            <person name="Duchesne M."/>
            <person name="Belahbib H."/>
            <person name="Rocher C."/>
            <person name="Selva M."/>
            <person name="Riesgo A."/>
            <person name="Vervoort M."/>
            <person name="Leys S.P."/>
            <person name="Kodjabachian L."/>
            <person name="Le Bivic A."/>
            <person name="Borchiellini C."/>
            <person name="Claverie J.M."/>
            <person name="Renard E."/>
        </authorList>
    </citation>
    <scope>NUCLEOTIDE SEQUENCE [LARGE SCALE GENOMIC DNA]</scope>
    <source>
        <strain evidence="1">SPO-2</strain>
    </source>
</reference>
<accession>A0AAV7KD47</accession>
<name>A0AAV7KD47_9METZ</name>
<dbReference type="Proteomes" id="UP001165289">
    <property type="component" value="Unassembled WGS sequence"/>
</dbReference>
<dbReference type="AlphaFoldDB" id="A0AAV7KD47"/>
<protein>
    <submittedName>
        <fullName evidence="1">Zinc finger MYM-type protein 1-like</fullName>
    </submittedName>
</protein>
<evidence type="ECO:0000313" key="2">
    <source>
        <dbReference type="Proteomes" id="UP001165289"/>
    </source>
</evidence>
<sequence>MMSIQSIVWSICYHFSNSYTHFCVAARFMSGGRNTGQHLVKKMEIGKFSDTQWSCQAKQFDSMWKRIDIVYEVLQDVIDDDSNTNRTTEPIGYLLRIDRRFIGYLLITKHILKKEKFASDILQKPTNDLSGAIDLIGTLKDEIGACSARELCQKFWD</sequence>
<evidence type="ECO:0000313" key="1">
    <source>
        <dbReference type="EMBL" id="KAI6659437.1"/>
    </source>
</evidence>